<evidence type="ECO:0000313" key="3">
    <source>
        <dbReference type="EMBL" id="EFG07683.1"/>
    </source>
</evidence>
<evidence type="ECO:0008006" key="5">
    <source>
        <dbReference type="Google" id="ProtNLM"/>
    </source>
</evidence>
<keyword evidence="2" id="KW-0472">Membrane</keyword>
<dbReference type="OrthoDB" id="3872225at2"/>
<evidence type="ECO:0000256" key="2">
    <source>
        <dbReference type="SAM" id="Phobius"/>
    </source>
</evidence>
<gene>
    <name evidence="3" type="ORF">SCLAV_2611</name>
</gene>
<feature type="compositionally biased region" description="Basic and acidic residues" evidence="1">
    <location>
        <begin position="1"/>
        <end position="12"/>
    </location>
</feature>
<accession>E2Q9V6</accession>
<dbReference type="STRING" id="1901.BB341_15450"/>
<dbReference type="eggNOG" id="ENOG503342J">
    <property type="taxonomic scope" value="Bacteria"/>
</dbReference>
<feature type="region of interest" description="Disordered" evidence="1">
    <location>
        <begin position="108"/>
        <end position="191"/>
    </location>
</feature>
<evidence type="ECO:0000256" key="1">
    <source>
        <dbReference type="SAM" id="MobiDB-lite"/>
    </source>
</evidence>
<feature type="region of interest" description="Disordered" evidence="1">
    <location>
        <begin position="292"/>
        <end position="358"/>
    </location>
</feature>
<name>E2Q9V6_STRCL</name>
<feature type="compositionally biased region" description="Basic and acidic residues" evidence="1">
    <location>
        <begin position="148"/>
        <end position="169"/>
    </location>
</feature>
<organism evidence="3 4">
    <name type="scientific">Streptomyces clavuligerus</name>
    <dbReference type="NCBI Taxonomy" id="1901"/>
    <lineage>
        <taxon>Bacteria</taxon>
        <taxon>Bacillati</taxon>
        <taxon>Actinomycetota</taxon>
        <taxon>Actinomycetes</taxon>
        <taxon>Kitasatosporales</taxon>
        <taxon>Streptomycetaceae</taxon>
        <taxon>Streptomyces</taxon>
    </lineage>
</organism>
<feature type="region of interest" description="Disordered" evidence="1">
    <location>
        <begin position="249"/>
        <end position="268"/>
    </location>
</feature>
<keyword evidence="4" id="KW-1185">Reference proteome</keyword>
<keyword evidence="2" id="KW-1133">Transmembrane helix</keyword>
<feature type="compositionally biased region" description="Basic and acidic residues" evidence="1">
    <location>
        <begin position="32"/>
        <end position="42"/>
    </location>
</feature>
<reference evidence="3 4" key="1">
    <citation type="journal article" date="2010" name="Genome Biol. Evol.">
        <title>The sequence of a 1.8-mb bacterial linear plasmid reveals a rich evolutionary reservoir of secondary metabolic pathways.</title>
        <authorList>
            <person name="Medema M.H."/>
            <person name="Trefzer A."/>
            <person name="Kovalchuk A."/>
            <person name="van den Berg M."/>
            <person name="Mueller U."/>
            <person name="Heijne W."/>
            <person name="Wu L."/>
            <person name="Alam M.T."/>
            <person name="Ronning C.M."/>
            <person name="Nierman W.C."/>
            <person name="Bovenberg R.A.L."/>
            <person name="Breitling R."/>
            <person name="Takano E."/>
        </authorList>
    </citation>
    <scope>NUCLEOTIDE SEQUENCE [LARGE SCALE GENOMIC DNA]</scope>
    <source>
        <strain evidence="4">ATCC 27064 / DSM 738 / JCM 4710 / NBRC 13307 / NCIMB 12785 / NRRL 3585 / VKM Ac-602</strain>
    </source>
</reference>
<dbReference type="Proteomes" id="UP000002357">
    <property type="component" value="Chromosome"/>
</dbReference>
<dbReference type="KEGG" id="sclf:BB341_15450"/>
<feature type="compositionally biased region" description="Low complexity" evidence="1">
    <location>
        <begin position="170"/>
        <end position="180"/>
    </location>
</feature>
<dbReference type="EMBL" id="CM000913">
    <property type="protein sequence ID" value="EFG07683.1"/>
    <property type="molecule type" value="Genomic_DNA"/>
</dbReference>
<keyword evidence="2" id="KW-0812">Transmembrane</keyword>
<feature type="transmembrane region" description="Helical" evidence="2">
    <location>
        <begin position="78"/>
        <end position="97"/>
    </location>
</feature>
<protein>
    <recommendedName>
        <fullName evidence="5">DUF4232 domain-containing protein</fullName>
    </recommendedName>
</protein>
<sequence length="375" mass="37141">MTGGAERSDRYGPDGPDGPLDERTGNGTVGNDQEHGGVDEDALRRMFQDAVGSMAPSEGALDQLRKAVPARRARRRQALVGVAAAALLLGTAIPAFVHVSGAGANDGDAHVNMGQAQQTQGGTGEAPSRSEQVRESPSAPGATGPSEKPQDRDEKDRPEPPGARPDKEPVPGAAAGGVPVEPRDGTMPLPTACAPGQLGVALAEAGPADADGTVYGTFRIANISGASCTVDDGGTVEAHATGATDPARIGVARHTSGGPASGLPDPSQESAAVLLAPDTAYEVRFAWVPSEACPTDGESPAPTPSELPPDGEGAGGGTDTGVDGMAPQLLTEDGAPAAGGISVSLGSASGGPMARTTVPNACAGTVYQTGLLSAS</sequence>
<proteinExistence type="predicted"/>
<dbReference type="AlphaFoldDB" id="E2Q9V6"/>
<feature type="region of interest" description="Disordered" evidence="1">
    <location>
        <begin position="1"/>
        <end position="42"/>
    </location>
</feature>
<evidence type="ECO:0000313" key="4">
    <source>
        <dbReference type="Proteomes" id="UP000002357"/>
    </source>
</evidence>